<proteinExistence type="predicted"/>
<accession>A0ABQ8T2X6</accession>
<dbReference type="InterPro" id="IPR008383">
    <property type="entry name" value="API5"/>
</dbReference>
<dbReference type="EMBL" id="JAJSOF020000015">
    <property type="protein sequence ID" value="KAJ4440830.1"/>
    <property type="molecule type" value="Genomic_DNA"/>
</dbReference>
<keyword evidence="1" id="KW-0053">Apoptosis</keyword>
<dbReference type="PANTHER" id="PTHR12758">
    <property type="entry name" value="APOPTOSIS INHIBITOR 5-RELATED"/>
    <property type="match status" value="1"/>
</dbReference>
<reference evidence="2 3" key="1">
    <citation type="journal article" date="2022" name="Allergy">
        <title>Genome assembly and annotation of Periplaneta americana reveal a comprehensive cockroach allergen profile.</title>
        <authorList>
            <person name="Wang L."/>
            <person name="Xiong Q."/>
            <person name="Saelim N."/>
            <person name="Wang L."/>
            <person name="Nong W."/>
            <person name="Wan A.T."/>
            <person name="Shi M."/>
            <person name="Liu X."/>
            <person name="Cao Q."/>
            <person name="Hui J.H.L."/>
            <person name="Sookrung N."/>
            <person name="Leung T.F."/>
            <person name="Tungtrongchitr A."/>
            <person name="Tsui S.K.W."/>
        </authorList>
    </citation>
    <scope>NUCLEOTIDE SEQUENCE [LARGE SCALE GENOMIC DNA]</scope>
    <source>
        <strain evidence="2">PWHHKU_190912</strain>
    </source>
</reference>
<evidence type="ECO:0000313" key="2">
    <source>
        <dbReference type="EMBL" id="KAJ4440830.1"/>
    </source>
</evidence>
<name>A0ABQ8T2X6_PERAM</name>
<sequence>MVILLLKLRPSKSTNTAIYSVFNEILSALDNGIMSVDRIEKLYKNFGVLADSKDKNEHEAEYLEILTAVKGSSKEKRLASQFIARFFKYFPTLADQAIEAQLDLCEDEDVAYTYYQRKKTQRNK</sequence>
<protein>
    <submittedName>
        <fullName evidence="2">Uncharacterized protein</fullName>
    </submittedName>
</protein>
<evidence type="ECO:0000313" key="3">
    <source>
        <dbReference type="Proteomes" id="UP001148838"/>
    </source>
</evidence>
<comment type="caution">
    <text evidence="2">The sequence shown here is derived from an EMBL/GenBank/DDBJ whole genome shotgun (WGS) entry which is preliminary data.</text>
</comment>
<dbReference type="PANTHER" id="PTHR12758:SF19">
    <property type="entry name" value="APOPTOSIS INHIBITOR 5"/>
    <property type="match status" value="1"/>
</dbReference>
<gene>
    <name evidence="2" type="ORF">ANN_10676</name>
</gene>
<dbReference type="Proteomes" id="UP001148838">
    <property type="component" value="Unassembled WGS sequence"/>
</dbReference>
<evidence type="ECO:0000256" key="1">
    <source>
        <dbReference type="ARBA" id="ARBA00022703"/>
    </source>
</evidence>
<organism evidence="2 3">
    <name type="scientific">Periplaneta americana</name>
    <name type="common">American cockroach</name>
    <name type="synonym">Blatta americana</name>
    <dbReference type="NCBI Taxonomy" id="6978"/>
    <lineage>
        <taxon>Eukaryota</taxon>
        <taxon>Metazoa</taxon>
        <taxon>Ecdysozoa</taxon>
        <taxon>Arthropoda</taxon>
        <taxon>Hexapoda</taxon>
        <taxon>Insecta</taxon>
        <taxon>Pterygota</taxon>
        <taxon>Neoptera</taxon>
        <taxon>Polyneoptera</taxon>
        <taxon>Dictyoptera</taxon>
        <taxon>Blattodea</taxon>
        <taxon>Blattoidea</taxon>
        <taxon>Blattidae</taxon>
        <taxon>Blattinae</taxon>
        <taxon>Periplaneta</taxon>
    </lineage>
</organism>
<dbReference type="Pfam" id="PF05918">
    <property type="entry name" value="API5"/>
    <property type="match status" value="1"/>
</dbReference>
<keyword evidence="3" id="KW-1185">Reference proteome</keyword>